<feature type="compositionally biased region" description="Basic and acidic residues" evidence="1">
    <location>
        <begin position="1"/>
        <end position="11"/>
    </location>
</feature>
<keyword evidence="4" id="KW-1185">Reference proteome</keyword>
<feature type="region of interest" description="Disordered" evidence="1">
    <location>
        <begin position="1"/>
        <end position="31"/>
    </location>
</feature>
<evidence type="ECO:0000313" key="3">
    <source>
        <dbReference type="EMBL" id="KAK4286003.1"/>
    </source>
</evidence>
<feature type="region of interest" description="Disordered" evidence="1">
    <location>
        <begin position="89"/>
        <end position="108"/>
    </location>
</feature>
<sequence length="108" mass="12006">MGSSFHEHRALNESTNVITTSPKGEPNPQKLAYEEEEPNGLINLTLRVWLPNVGLITVVMMLNGESSLPQPKMLGFYTERDLVRDSSLSSVYKSSSTNNVTISQIDPR</sequence>
<dbReference type="Proteomes" id="UP001293593">
    <property type="component" value="Unassembled WGS sequence"/>
</dbReference>
<evidence type="ECO:0000259" key="2">
    <source>
        <dbReference type="Pfam" id="PF11883"/>
    </source>
</evidence>
<evidence type="ECO:0000256" key="1">
    <source>
        <dbReference type="SAM" id="MobiDB-lite"/>
    </source>
</evidence>
<gene>
    <name evidence="3" type="ORF">QN277_002621</name>
</gene>
<dbReference type="Pfam" id="PF11883">
    <property type="entry name" value="DUF3403"/>
    <property type="match status" value="1"/>
</dbReference>
<dbReference type="EMBL" id="JAWXYG010000001">
    <property type="protein sequence ID" value="KAK4286003.1"/>
    <property type="molecule type" value="Genomic_DNA"/>
</dbReference>
<comment type="caution">
    <text evidence="3">The sequence shown here is derived from an EMBL/GenBank/DDBJ whole genome shotgun (WGS) entry which is preliminary data.</text>
</comment>
<feature type="domain" description="S-locus receptor kinase C-terminal" evidence="2">
    <location>
        <begin position="65"/>
        <end position="108"/>
    </location>
</feature>
<feature type="compositionally biased region" description="Polar residues" evidence="1">
    <location>
        <begin position="97"/>
        <end position="108"/>
    </location>
</feature>
<proteinExistence type="predicted"/>
<organism evidence="3 4">
    <name type="scientific">Acacia crassicarpa</name>
    <name type="common">northern wattle</name>
    <dbReference type="NCBI Taxonomy" id="499986"/>
    <lineage>
        <taxon>Eukaryota</taxon>
        <taxon>Viridiplantae</taxon>
        <taxon>Streptophyta</taxon>
        <taxon>Embryophyta</taxon>
        <taxon>Tracheophyta</taxon>
        <taxon>Spermatophyta</taxon>
        <taxon>Magnoliopsida</taxon>
        <taxon>eudicotyledons</taxon>
        <taxon>Gunneridae</taxon>
        <taxon>Pentapetalae</taxon>
        <taxon>rosids</taxon>
        <taxon>fabids</taxon>
        <taxon>Fabales</taxon>
        <taxon>Fabaceae</taxon>
        <taxon>Caesalpinioideae</taxon>
        <taxon>mimosoid clade</taxon>
        <taxon>Acacieae</taxon>
        <taxon>Acacia</taxon>
    </lineage>
</organism>
<reference evidence="3" key="1">
    <citation type="submission" date="2023-10" db="EMBL/GenBank/DDBJ databases">
        <title>Chromosome-level genome of the transformable northern wattle, Acacia crassicarpa.</title>
        <authorList>
            <person name="Massaro I."/>
            <person name="Sinha N.R."/>
            <person name="Poethig S."/>
            <person name="Leichty A.R."/>
        </authorList>
    </citation>
    <scope>NUCLEOTIDE SEQUENCE</scope>
    <source>
        <strain evidence="3">Acra3RX</strain>
        <tissue evidence="3">Leaf</tissue>
    </source>
</reference>
<dbReference type="AlphaFoldDB" id="A0AAE1N9X4"/>
<accession>A0AAE1N9X4</accession>
<protein>
    <recommendedName>
        <fullName evidence="2">S-locus receptor kinase C-terminal domain-containing protein</fullName>
    </recommendedName>
</protein>
<dbReference type="GO" id="GO:0004674">
    <property type="term" value="F:protein serine/threonine kinase activity"/>
    <property type="evidence" value="ECO:0007669"/>
    <property type="project" value="InterPro"/>
</dbReference>
<dbReference type="InterPro" id="IPR021820">
    <property type="entry name" value="S-locus_recpt_kinase_C"/>
</dbReference>
<feature type="compositionally biased region" description="Polar residues" evidence="1">
    <location>
        <begin position="12"/>
        <end position="22"/>
    </location>
</feature>
<evidence type="ECO:0000313" key="4">
    <source>
        <dbReference type="Proteomes" id="UP001293593"/>
    </source>
</evidence>
<name>A0AAE1N9X4_9FABA</name>